<sequence length="63" mass="7329">MKPEVVMDDHIEECECTQDNQPKSSAKDQEKYFKWSCVDSQEVPCRQIDPSRTNKPLEALSKK</sequence>
<evidence type="ECO:0000313" key="2">
    <source>
        <dbReference type="Proteomes" id="UP000652761"/>
    </source>
</evidence>
<dbReference type="AlphaFoldDB" id="A0A843VX11"/>
<proteinExistence type="predicted"/>
<comment type="caution">
    <text evidence="1">The sequence shown here is derived from an EMBL/GenBank/DDBJ whole genome shotgun (WGS) entry which is preliminary data.</text>
</comment>
<keyword evidence="2" id="KW-1185">Reference proteome</keyword>
<dbReference type="Proteomes" id="UP000652761">
    <property type="component" value="Unassembled WGS sequence"/>
</dbReference>
<organism evidence="1 2">
    <name type="scientific">Colocasia esculenta</name>
    <name type="common">Wild taro</name>
    <name type="synonym">Arum esculentum</name>
    <dbReference type="NCBI Taxonomy" id="4460"/>
    <lineage>
        <taxon>Eukaryota</taxon>
        <taxon>Viridiplantae</taxon>
        <taxon>Streptophyta</taxon>
        <taxon>Embryophyta</taxon>
        <taxon>Tracheophyta</taxon>
        <taxon>Spermatophyta</taxon>
        <taxon>Magnoliopsida</taxon>
        <taxon>Liliopsida</taxon>
        <taxon>Araceae</taxon>
        <taxon>Aroideae</taxon>
        <taxon>Colocasieae</taxon>
        <taxon>Colocasia</taxon>
    </lineage>
</organism>
<name>A0A843VX11_COLES</name>
<protein>
    <submittedName>
        <fullName evidence="1">Uncharacterized protein</fullName>
    </submittedName>
</protein>
<gene>
    <name evidence="1" type="ORF">Taro_030751</name>
</gene>
<reference evidence="1" key="1">
    <citation type="submission" date="2017-07" db="EMBL/GenBank/DDBJ databases">
        <title>Taro Niue Genome Assembly and Annotation.</title>
        <authorList>
            <person name="Atibalentja N."/>
            <person name="Keating K."/>
            <person name="Fields C.J."/>
        </authorList>
    </citation>
    <scope>NUCLEOTIDE SEQUENCE</scope>
    <source>
        <strain evidence="1">Niue_2</strain>
        <tissue evidence="1">Leaf</tissue>
    </source>
</reference>
<dbReference type="EMBL" id="NMUH01002132">
    <property type="protein sequence ID" value="MQL98050.1"/>
    <property type="molecule type" value="Genomic_DNA"/>
</dbReference>
<evidence type="ECO:0000313" key="1">
    <source>
        <dbReference type="EMBL" id="MQL98050.1"/>
    </source>
</evidence>
<accession>A0A843VX11</accession>